<comment type="caution">
    <text evidence="2">The sequence shown here is derived from an EMBL/GenBank/DDBJ whole genome shotgun (WGS) entry which is preliminary data.</text>
</comment>
<keyword evidence="3" id="KW-1185">Reference proteome</keyword>
<dbReference type="InterPro" id="IPR010994">
    <property type="entry name" value="RuvA_2-like"/>
</dbReference>
<dbReference type="AlphaFoldDB" id="A0A6I4W9G3"/>
<dbReference type="Pfam" id="PF12836">
    <property type="entry name" value="HHH_3"/>
    <property type="match status" value="1"/>
</dbReference>
<dbReference type="EMBL" id="WUTW01000003">
    <property type="protein sequence ID" value="MXQ65813.1"/>
    <property type="molecule type" value="Genomic_DNA"/>
</dbReference>
<keyword evidence="1" id="KW-0812">Transmembrane</keyword>
<organism evidence="2 3">
    <name type="scientific">Actinomadura rayongensis</name>
    <dbReference type="NCBI Taxonomy" id="1429076"/>
    <lineage>
        <taxon>Bacteria</taxon>
        <taxon>Bacillati</taxon>
        <taxon>Actinomycetota</taxon>
        <taxon>Actinomycetes</taxon>
        <taxon>Streptosporangiales</taxon>
        <taxon>Thermomonosporaceae</taxon>
        <taxon>Actinomadura</taxon>
    </lineage>
</organism>
<proteinExistence type="predicted"/>
<feature type="transmembrane region" description="Helical" evidence="1">
    <location>
        <begin position="27"/>
        <end position="50"/>
    </location>
</feature>
<dbReference type="SUPFAM" id="SSF47781">
    <property type="entry name" value="RuvA domain 2-like"/>
    <property type="match status" value="1"/>
</dbReference>
<gene>
    <name evidence="2" type="ORF">GQ466_17460</name>
</gene>
<name>A0A6I4W9G3_9ACTN</name>
<evidence type="ECO:0000313" key="2">
    <source>
        <dbReference type="EMBL" id="MXQ65813.1"/>
    </source>
</evidence>
<evidence type="ECO:0000256" key="1">
    <source>
        <dbReference type="SAM" id="Phobius"/>
    </source>
</evidence>
<dbReference type="Proteomes" id="UP000431901">
    <property type="component" value="Unassembled WGS sequence"/>
</dbReference>
<sequence length="196" mass="21466">MPVAPPPPPPLHVHHLPRRSPDPSIHVVHGVLTVATFGLWLPVWIVHTIVMAAQDPRPAPPPVPVRPVVPLGPPVPPPSPEQINHAAVQQAAARAHRRREARALALHNPLMARELRIGRTDFPPYRRPYDDGGLIDVNLVPAQELTRFGLTVETAERIVAIRDQVGGFSSAEELATIADLPPKLLPELLEYGLYLP</sequence>
<keyword evidence="1" id="KW-1133">Transmembrane helix</keyword>
<reference evidence="2 3" key="1">
    <citation type="submission" date="2019-12" db="EMBL/GenBank/DDBJ databases">
        <title>Nocardia macrotermitis sp. nov. and Nocardia aurantia sp. nov., isolated from the gut of the fungus growing-termite Macrotermes natalensis.</title>
        <authorList>
            <person name="Christine B."/>
            <person name="Rene B."/>
        </authorList>
    </citation>
    <scope>NUCLEOTIDE SEQUENCE [LARGE SCALE GENOMIC DNA]</scope>
    <source>
        <strain evidence="2 3">DSM 102126</strain>
    </source>
</reference>
<protein>
    <recommendedName>
        <fullName evidence="4">Helix-hairpin-helix domain-containing protein</fullName>
    </recommendedName>
</protein>
<evidence type="ECO:0000313" key="3">
    <source>
        <dbReference type="Proteomes" id="UP000431901"/>
    </source>
</evidence>
<dbReference type="OrthoDB" id="5184981at2"/>
<keyword evidence="1" id="KW-0472">Membrane</keyword>
<accession>A0A6I4W9G3</accession>
<evidence type="ECO:0008006" key="4">
    <source>
        <dbReference type="Google" id="ProtNLM"/>
    </source>
</evidence>